<feature type="compositionally biased region" description="Polar residues" evidence="2">
    <location>
        <begin position="79"/>
        <end position="95"/>
    </location>
</feature>
<proteinExistence type="predicted"/>
<evidence type="ECO:0000313" key="4">
    <source>
        <dbReference type="Proteomes" id="UP001194746"/>
    </source>
</evidence>
<reference evidence="3" key="2">
    <citation type="submission" date="2020-02" db="EMBL/GenBank/DDBJ databases">
        <authorList>
            <person name="Gilchrist C.L.M."/>
            <person name="Chooi Y.-H."/>
        </authorList>
    </citation>
    <scope>NUCLEOTIDE SEQUENCE</scope>
    <source>
        <strain evidence="3">MST-FP2251</strain>
    </source>
</reference>
<dbReference type="InterPro" id="IPR028211">
    <property type="entry name" value="Ntr2"/>
</dbReference>
<protein>
    <recommendedName>
        <fullName evidence="5">Nineteen complex-related protein 2-domain-containing protein</fullName>
    </recommendedName>
</protein>
<evidence type="ECO:0008006" key="5">
    <source>
        <dbReference type="Google" id="ProtNLM"/>
    </source>
</evidence>
<evidence type="ECO:0000313" key="3">
    <source>
        <dbReference type="EMBL" id="KAF9894320.1"/>
    </source>
</evidence>
<keyword evidence="4" id="KW-1185">Reference proteome</keyword>
<name>A0AAD4CX38_ASPNN</name>
<sequence length="402" mass="44638">MSAKFGNRRKPRKIGGDEEDGGEEDTGPVVKRPVPSKTKQKPKVRLSFGPGETSMAEDGGQESEVVVPKRHGLGRRALENSTLQRSLTPTGSGSQIPLRVGPEQDRPSYSNDYLKELRNSTPSTPKASTDDEKEKTIDVAAKFGEVMVVSEPSAIPSAAEIREKKERRARLAKEHKYNPTEEDYIALDNLAGDEEWDATEVKHEQRDTRLIRDDEDFAEGFDEFVEDGHISLGRKAEREQMKKRREEMQELIDDAEGSSEEDSDMEEKAAYDAAQARAAMGNAGKDTDRPKTPPKMTSLPRLSNCLDRLRTTLAVMEKSKTQMINRMEELRKEKADIATREVEIQVLIKEAGDSYEKLKQEAGVVPGSDENAAPVNSIQNSRGLENFGTPMALSSANSESET</sequence>
<feature type="region of interest" description="Disordered" evidence="2">
    <location>
        <begin position="1"/>
        <end position="134"/>
    </location>
</feature>
<feature type="compositionally biased region" description="Basic and acidic residues" evidence="2">
    <location>
        <begin position="228"/>
        <end position="248"/>
    </location>
</feature>
<feature type="compositionally biased region" description="Acidic residues" evidence="2">
    <location>
        <begin position="17"/>
        <end position="26"/>
    </location>
</feature>
<evidence type="ECO:0000256" key="2">
    <source>
        <dbReference type="SAM" id="MobiDB-lite"/>
    </source>
</evidence>
<feature type="region of interest" description="Disordered" evidence="2">
    <location>
        <begin position="365"/>
        <end position="402"/>
    </location>
</feature>
<dbReference type="AlphaFoldDB" id="A0AAD4CX38"/>
<dbReference type="GO" id="GO:0000390">
    <property type="term" value="P:spliceosomal complex disassembly"/>
    <property type="evidence" value="ECO:0007669"/>
    <property type="project" value="InterPro"/>
</dbReference>
<feature type="coiled-coil region" evidence="1">
    <location>
        <begin position="313"/>
        <end position="340"/>
    </location>
</feature>
<feature type="compositionally biased region" description="Polar residues" evidence="2">
    <location>
        <begin position="392"/>
        <end position="402"/>
    </location>
</feature>
<evidence type="ECO:0000256" key="1">
    <source>
        <dbReference type="SAM" id="Coils"/>
    </source>
</evidence>
<keyword evidence="1" id="KW-0175">Coiled coil</keyword>
<dbReference type="Proteomes" id="UP001194746">
    <property type="component" value="Unassembled WGS sequence"/>
</dbReference>
<gene>
    <name evidence="3" type="ORF">FE257_007823</name>
</gene>
<reference evidence="3" key="1">
    <citation type="journal article" date="2019" name="Beilstein J. Org. Chem.">
        <title>Nanangenines: drimane sesquiterpenoids as the dominant metabolite cohort of a novel Australian fungus, Aspergillus nanangensis.</title>
        <authorList>
            <person name="Lacey H.J."/>
            <person name="Gilchrist C.L.M."/>
            <person name="Crombie A."/>
            <person name="Kalaitzis J.A."/>
            <person name="Vuong D."/>
            <person name="Rutledge P.J."/>
            <person name="Turner P."/>
            <person name="Pitt J.I."/>
            <person name="Lacey E."/>
            <person name="Chooi Y.H."/>
            <person name="Piggott A.M."/>
        </authorList>
    </citation>
    <scope>NUCLEOTIDE SEQUENCE</scope>
    <source>
        <strain evidence="3">MST-FP2251</strain>
    </source>
</reference>
<feature type="compositionally biased region" description="Acidic residues" evidence="2">
    <location>
        <begin position="249"/>
        <end position="265"/>
    </location>
</feature>
<feature type="compositionally biased region" description="Basic residues" evidence="2">
    <location>
        <begin position="1"/>
        <end position="13"/>
    </location>
</feature>
<organism evidence="3 4">
    <name type="scientific">Aspergillus nanangensis</name>
    <dbReference type="NCBI Taxonomy" id="2582783"/>
    <lineage>
        <taxon>Eukaryota</taxon>
        <taxon>Fungi</taxon>
        <taxon>Dikarya</taxon>
        <taxon>Ascomycota</taxon>
        <taxon>Pezizomycotina</taxon>
        <taxon>Eurotiomycetes</taxon>
        <taxon>Eurotiomycetidae</taxon>
        <taxon>Eurotiales</taxon>
        <taxon>Aspergillaceae</taxon>
        <taxon>Aspergillus</taxon>
        <taxon>Aspergillus subgen. Circumdati</taxon>
    </lineage>
</organism>
<dbReference type="EMBL" id="VCAU01000004">
    <property type="protein sequence ID" value="KAF9894320.1"/>
    <property type="molecule type" value="Genomic_DNA"/>
</dbReference>
<feature type="compositionally biased region" description="Polar residues" evidence="2">
    <location>
        <begin position="374"/>
        <end position="383"/>
    </location>
</feature>
<feature type="compositionally biased region" description="Low complexity" evidence="2">
    <location>
        <begin position="271"/>
        <end position="283"/>
    </location>
</feature>
<dbReference type="Pfam" id="PF15458">
    <property type="entry name" value="NTR2"/>
    <property type="match status" value="1"/>
</dbReference>
<dbReference type="GO" id="GO:0071008">
    <property type="term" value="C:U2-type post-mRNA release spliceosomal complex"/>
    <property type="evidence" value="ECO:0007669"/>
    <property type="project" value="InterPro"/>
</dbReference>
<accession>A0AAD4CX38</accession>
<feature type="region of interest" description="Disordered" evidence="2">
    <location>
        <begin position="228"/>
        <end position="303"/>
    </location>
</feature>
<comment type="caution">
    <text evidence="3">The sequence shown here is derived from an EMBL/GenBank/DDBJ whole genome shotgun (WGS) entry which is preliminary data.</text>
</comment>